<dbReference type="PIRSF" id="PIRSF000774">
    <property type="entry name" value="RpoN"/>
    <property type="match status" value="1"/>
</dbReference>
<dbReference type="InterPro" id="IPR007634">
    <property type="entry name" value="RNA_pol_sigma_54_DNA-bd"/>
</dbReference>
<dbReference type="Pfam" id="PF00309">
    <property type="entry name" value="Sigma54_AID"/>
    <property type="match status" value="1"/>
</dbReference>
<evidence type="ECO:0000259" key="9">
    <source>
        <dbReference type="Pfam" id="PF04552"/>
    </source>
</evidence>
<organism evidence="11 12">
    <name type="scientific">Halobacteriovorax vibrionivorans</name>
    <dbReference type="NCBI Taxonomy" id="2152716"/>
    <lineage>
        <taxon>Bacteria</taxon>
        <taxon>Pseudomonadati</taxon>
        <taxon>Bdellovibrionota</taxon>
        <taxon>Bacteriovoracia</taxon>
        <taxon>Bacteriovoracales</taxon>
        <taxon>Halobacteriovoraceae</taxon>
        <taxon>Halobacteriovorax</taxon>
    </lineage>
</organism>
<sequence>MATKLSQSLNQSQQLVMTPQLQQAIKLLTLSHLEMTDVIAKEMVENPMLEEVSHGEGDYKLDKLENQSKEAKADDFKEEAMMSSGDDIDWQKYVDSYNSTTYEPNMATPSLSPDDMPNYENMVSKGASLAEHLEWQLRMEDLNDVEIDFAIEIIGNINDDGYLSCKFDELIETSNLEREECLGMLELVQRLDPVGCGAQDLVDCLLAQARIAEERSPLLEKLIRFHLTNLKNRDYKKITADTGVAEEQIIETAKLLHNFHPKPGRLVGGGETHYVTPDVYVVEIGGEFVVQVNDDGVPRLRISKMYQDMLNQAESLQNKEAKEFVEEKLKSALWLIKSINKRQRTIDQVAKSIVKKQQQFFKKGPKHLKPMVLKDVANELGVHESTVSRATSNKYMHTPIGMFELKYFFNAGIGGDKGGVDAVGEVVKLKIKELVDNENPKKPLSDQKIADLLSQEEMKVARRTVAKYRESLGILSSSKRKVK</sequence>
<evidence type="ECO:0000259" key="10">
    <source>
        <dbReference type="Pfam" id="PF04963"/>
    </source>
</evidence>
<comment type="similarity">
    <text evidence="1">Belongs to the sigma-54 factor family.</text>
</comment>
<keyword evidence="4" id="KW-0548">Nucleotidyltransferase</keyword>
<dbReference type="Pfam" id="PF04552">
    <property type="entry name" value="Sigma54_DBD"/>
    <property type="match status" value="1"/>
</dbReference>
<accession>A0ABY0IHS2</accession>
<evidence type="ECO:0000256" key="4">
    <source>
        <dbReference type="ARBA" id="ARBA00022695"/>
    </source>
</evidence>
<dbReference type="InterPro" id="IPR038709">
    <property type="entry name" value="RpoN_core-bd_sf"/>
</dbReference>
<comment type="caution">
    <text evidence="11">The sequence shown here is derived from an EMBL/GenBank/DDBJ whole genome shotgun (WGS) entry which is preliminary data.</text>
</comment>
<dbReference type="Proteomes" id="UP000443582">
    <property type="component" value="Unassembled WGS sequence"/>
</dbReference>
<evidence type="ECO:0000256" key="3">
    <source>
        <dbReference type="ARBA" id="ARBA00022679"/>
    </source>
</evidence>
<dbReference type="PRINTS" id="PR00045">
    <property type="entry name" value="SIGMA54FCT"/>
</dbReference>
<dbReference type="NCBIfam" id="TIGR02395">
    <property type="entry name" value="rpoN_sigma"/>
    <property type="match status" value="1"/>
</dbReference>
<keyword evidence="8" id="KW-0804">Transcription</keyword>
<evidence type="ECO:0000256" key="2">
    <source>
        <dbReference type="ARBA" id="ARBA00022478"/>
    </source>
</evidence>
<proteinExistence type="inferred from homology"/>
<dbReference type="PANTHER" id="PTHR32248">
    <property type="entry name" value="RNA POLYMERASE SIGMA-54 FACTOR"/>
    <property type="match status" value="1"/>
</dbReference>
<dbReference type="PROSITE" id="PS50044">
    <property type="entry name" value="SIGMA54_3"/>
    <property type="match status" value="1"/>
</dbReference>
<evidence type="ECO:0000256" key="7">
    <source>
        <dbReference type="ARBA" id="ARBA00023125"/>
    </source>
</evidence>
<evidence type="ECO:0000313" key="11">
    <source>
        <dbReference type="EMBL" id="RZF22496.1"/>
    </source>
</evidence>
<evidence type="ECO:0000313" key="12">
    <source>
        <dbReference type="Proteomes" id="UP000443582"/>
    </source>
</evidence>
<keyword evidence="6" id="KW-0731">Sigma factor</keyword>
<reference evidence="12" key="1">
    <citation type="journal article" date="2019" name="Int. J. Syst. Evol. Microbiol.">
        <title>Halobacteriovorax valvorus sp. nov., a novel prokaryotic predator isolated from coastal seawater of China.</title>
        <authorList>
            <person name="Chen M.-X."/>
        </authorList>
    </citation>
    <scope>NUCLEOTIDE SEQUENCE [LARGE SCALE GENOMIC DNA]</scope>
    <source>
        <strain evidence="12">BL9</strain>
    </source>
</reference>
<feature type="domain" description="RNA polymerase sigma factor 54 DNA-binding" evidence="9">
    <location>
        <begin position="323"/>
        <end position="481"/>
    </location>
</feature>
<evidence type="ECO:0000256" key="8">
    <source>
        <dbReference type="ARBA" id="ARBA00023163"/>
    </source>
</evidence>
<keyword evidence="5" id="KW-0805">Transcription regulation</keyword>
<evidence type="ECO:0000256" key="6">
    <source>
        <dbReference type="ARBA" id="ARBA00023082"/>
    </source>
</evidence>
<keyword evidence="7" id="KW-0238">DNA-binding</keyword>
<evidence type="ECO:0000256" key="5">
    <source>
        <dbReference type="ARBA" id="ARBA00023015"/>
    </source>
</evidence>
<dbReference type="PANTHER" id="PTHR32248:SF4">
    <property type="entry name" value="RNA POLYMERASE SIGMA-54 FACTOR"/>
    <property type="match status" value="1"/>
</dbReference>
<dbReference type="PROSITE" id="PS00718">
    <property type="entry name" value="SIGMA54_2"/>
    <property type="match status" value="1"/>
</dbReference>
<feature type="domain" description="RNA polymerase sigma factor 54 core-binding" evidence="10">
    <location>
        <begin position="118"/>
        <end position="306"/>
    </location>
</feature>
<dbReference type="Gene3D" id="1.10.10.60">
    <property type="entry name" value="Homeodomain-like"/>
    <property type="match status" value="1"/>
</dbReference>
<keyword evidence="12" id="KW-1185">Reference proteome</keyword>
<protein>
    <submittedName>
        <fullName evidence="11">RNA polymerase sigma-54 factor</fullName>
    </submittedName>
</protein>
<dbReference type="InterPro" id="IPR007046">
    <property type="entry name" value="RNA_pol_sigma_54_core-bd"/>
</dbReference>
<keyword evidence="3" id="KW-0808">Transferase</keyword>
<gene>
    <name evidence="11" type="primary">rpoN</name>
    <name evidence="11" type="ORF">DAY19_01620</name>
</gene>
<name>A0ABY0IHS2_9BACT</name>
<dbReference type="EMBL" id="QDKL01000001">
    <property type="protein sequence ID" value="RZF22496.1"/>
    <property type="molecule type" value="Genomic_DNA"/>
</dbReference>
<dbReference type="Pfam" id="PF04963">
    <property type="entry name" value="Sigma54_CBD"/>
    <property type="match status" value="1"/>
</dbReference>
<dbReference type="InterPro" id="IPR000394">
    <property type="entry name" value="RNA_pol_sigma_54"/>
</dbReference>
<dbReference type="PROSITE" id="PS00717">
    <property type="entry name" value="SIGMA54_1"/>
    <property type="match status" value="1"/>
</dbReference>
<evidence type="ECO:0000256" key="1">
    <source>
        <dbReference type="ARBA" id="ARBA00008798"/>
    </source>
</evidence>
<keyword evidence="2" id="KW-0240">DNA-directed RNA polymerase</keyword>
<dbReference type="RefSeq" id="WP_114705441.1">
    <property type="nucleotide sequence ID" value="NZ_QDKL01000001.1"/>
</dbReference>
<dbReference type="Gene3D" id="1.10.10.1330">
    <property type="entry name" value="RNA polymerase sigma-54 factor, core-binding domain"/>
    <property type="match status" value="1"/>
</dbReference>